<feature type="domain" description="C2H2-type" evidence="9">
    <location>
        <begin position="1433"/>
        <end position="1460"/>
    </location>
</feature>
<feature type="region of interest" description="Disordered" evidence="8">
    <location>
        <begin position="402"/>
        <end position="437"/>
    </location>
</feature>
<feature type="domain" description="C2H2-type" evidence="9">
    <location>
        <begin position="1322"/>
        <end position="1344"/>
    </location>
</feature>
<dbReference type="SMART" id="SM00355">
    <property type="entry name" value="ZnF_C2H2"/>
    <property type="match status" value="10"/>
</dbReference>
<feature type="compositionally biased region" description="Polar residues" evidence="8">
    <location>
        <begin position="718"/>
        <end position="757"/>
    </location>
</feature>
<evidence type="ECO:0000256" key="1">
    <source>
        <dbReference type="ARBA" id="ARBA00004123"/>
    </source>
</evidence>
<feature type="domain" description="C2H2-type" evidence="9">
    <location>
        <begin position="1294"/>
        <end position="1321"/>
    </location>
</feature>
<evidence type="ECO:0000259" key="9">
    <source>
        <dbReference type="PROSITE" id="PS50157"/>
    </source>
</evidence>
<dbReference type="PROSITE" id="PS00028">
    <property type="entry name" value="ZINC_FINGER_C2H2_1"/>
    <property type="match status" value="10"/>
</dbReference>
<dbReference type="GO" id="GO:0000981">
    <property type="term" value="F:DNA-binding transcription factor activity, RNA polymerase II-specific"/>
    <property type="evidence" value="ECO:0007669"/>
    <property type="project" value="TreeGrafter"/>
</dbReference>
<feature type="compositionally biased region" description="Basic and acidic residues" evidence="8">
    <location>
        <begin position="791"/>
        <end position="805"/>
    </location>
</feature>
<feature type="domain" description="C2H2-type" evidence="9">
    <location>
        <begin position="1266"/>
        <end position="1293"/>
    </location>
</feature>
<feature type="region of interest" description="Disordered" evidence="8">
    <location>
        <begin position="962"/>
        <end position="984"/>
    </location>
</feature>
<feature type="compositionally biased region" description="Low complexity" evidence="8">
    <location>
        <begin position="969"/>
        <end position="983"/>
    </location>
</feature>
<feature type="region of interest" description="Disordered" evidence="8">
    <location>
        <begin position="771"/>
        <end position="862"/>
    </location>
</feature>
<keyword evidence="2" id="KW-0479">Metal-binding</keyword>
<dbReference type="Pfam" id="PF00096">
    <property type="entry name" value="zf-C2H2"/>
    <property type="match status" value="5"/>
</dbReference>
<feature type="compositionally biased region" description="Polar residues" evidence="8">
    <location>
        <begin position="133"/>
        <end position="144"/>
    </location>
</feature>
<feature type="compositionally biased region" description="Basic and acidic residues" evidence="8">
    <location>
        <begin position="195"/>
        <end position="210"/>
    </location>
</feature>
<evidence type="ECO:0000313" key="10">
    <source>
        <dbReference type="EMBL" id="JAI62797.1"/>
    </source>
</evidence>
<feature type="region of interest" description="Disordered" evidence="8">
    <location>
        <begin position="114"/>
        <end position="150"/>
    </location>
</feature>
<feature type="domain" description="C2H2-type" evidence="9">
    <location>
        <begin position="1238"/>
        <end position="1265"/>
    </location>
</feature>
<accession>A0A0P4WN86</accession>
<evidence type="ECO:0000256" key="5">
    <source>
        <dbReference type="ARBA" id="ARBA00022833"/>
    </source>
</evidence>
<feature type="region of interest" description="Disordered" evidence="8">
    <location>
        <begin position="309"/>
        <end position="353"/>
    </location>
</feature>
<dbReference type="SUPFAM" id="SSF57667">
    <property type="entry name" value="beta-beta-alpha zinc fingers"/>
    <property type="match status" value="6"/>
</dbReference>
<feature type="domain" description="C2H2-type" evidence="9">
    <location>
        <begin position="1378"/>
        <end position="1405"/>
    </location>
</feature>
<feature type="compositionally biased region" description="Polar residues" evidence="8">
    <location>
        <begin position="334"/>
        <end position="353"/>
    </location>
</feature>
<keyword evidence="4 7" id="KW-0863">Zinc-finger</keyword>
<keyword evidence="3" id="KW-0677">Repeat</keyword>
<organism evidence="10">
    <name type="scientific">Scylla olivacea</name>
    <name type="common">Orange mud crab</name>
    <name type="synonym">Cancer olivacea</name>
    <dbReference type="NCBI Taxonomy" id="85551"/>
    <lineage>
        <taxon>Eukaryota</taxon>
        <taxon>Metazoa</taxon>
        <taxon>Ecdysozoa</taxon>
        <taxon>Arthropoda</taxon>
        <taxon>Crustacea</taxon>
        <taxon>Multicrustacea</taxon>
        <taxon>Malacostraca</taxon>
        <taxon>Eumalacostraca</taxon>
        <taxon>Eucarida</taxon>
        <taxon>Decapoda</taxon>
        <taxon>Pleocyemata</taxon>
        <taxon>Brachyura</taxon>
        <taxon>Eubrachyura</taxon>
        <taxon>Portunoidea</taxon>
        <taxon>Portunidae</taxon>
        <taxon>Portuninae</taxon>
        <taxon>Scylla</taxon>
    </lineage>
</organism>
<dbReference type="FunFam" id="3.30.160.60:FF:000925">
    <property type="entry name" value="Zinc finger protein 668"/>
    <property type="match status" value="1"/>
</dbReference>
<feature type="region of interest" description="Disordered" evidence="8">
    <location>
        <begin position="191"/>
        <end position="211"/>
    </location>
</feature>
<protein>
    <recommendedName>
        <fullName evidence="9">C2H2-type domain-containing protein</fullName>
    </recommendedName>
</protein>
<evidence type="ECO:0000256" key="2">
    <source>
        <dbReference type="ARBA" id="ARBA00022723"/>
    </source>
</evidence>
<dbReference type="Pfam" id="PF05605">
    <property type="entry name" value="zf-Di19"/>
    <property type="match status" value="1"/>
</dbReference>
<dbReference type="InterPro" id="IPR013087">
    <property type="entry name" value="Znf_C2H2_type"/>
</dbReference>
<feature type="compositionally biased region" description="Low complexity" evidence="8">
    <location>
        <begin position="774"/>
        <end position="790"/>
    </location>
</feature>
<evidence type="ECO:0000256" key="8">
    <source>
        <dbReference type="SAM" id="MobiDB-lite"/>
    </source>
</evidence>
<proteinExistence type="predicted"/>
<feature type="domain" description="C2H2-type" evidence="9">
    <location>
        <begin position="1349"/>
        <end position="1376"/>
    </location>
</feature>
<evidence type="ECO:0000256" key="6">
    <source>
        <dbReference type="ARBA" id="ARBA00023242"/>
    </source>
</evidence>
<feature type="region of interest" description="Disordered" evidence="8">
    <location>
        <begin position="689"/>
        <end position="757"/>
    </location>
</feature>
<feature type="domain" description="C2H2-type" evidence="9">
    <location>
        <begin position="1489"/>
        <end position="1516"/>
    </location>
</feature>
<keyword evidence="6" id="KW-0539">Nucleus</keyword>
<feature type="compositionally biased region" description="Basic residues" evidence="8">
    <location>
        <begin position="117"/>
        <end position="127"/>
    </location>
</feature>
<dbReference type="Gene3D" id="3.30.160.60">
    <property type="entry name" value="Classic Zinc Finger"/>
    <property type="match status" value="7"/>
</dbReference>
<evidence type="ECO:0000256" key="3">
    <source>
        <dbReference type="ARBA" id="ARBA00022737"/>
    </source>
</evidence>
<feature type="domain" description="C2H2-type" evidence="9">
    <location>
        <begin position="1461"/>
        <end position="1488"/>
    </location>
</feature>
<feature type="compositionally biased region" description="Polar residues" evidence="8">
    <location>
        <begin position="829"/>
        <end position="843"/>
    </location>
</feature>
<dbReference type="FunFam" id="3.30.160.60:FF:000110">
    <property type="entry name" value="Zinc finger protein-like"/>
    <property type="match status" value="1"/>
</dbReference>
<dbReference type="Pfam" id="PF12874">
    <property type="entry name" value="zf-met"/>
    <property type="match status" value="1"/>
</dbReference>
<dbReference type="EMBL" id="GDRN01077078">
    <property type="protein sequence ID" value="JAI62797.1"/>
    <property type="molecule type" value="Transcribed_RNA"/>
</dbReference>
<evidence type="ECO:0000256" key="4">
    <source>
        <dbReference type="ARBA" id="ARBA00022771"/>
    </source>
</evidence>
<sequence length="1532" mass="167624">MKPILPKGSGVPQVQGIFSSPRTTIILAPPSAAAVGASPLPMGTSFSNPLILPAPPTSTITLAAHRVPQPTPVMLPLTKSTMSPTNIQVQCPLLAPKNFPLRIELQQPTALYSSGKSFKRHPCKKNKERSDGRQSQIKYSNSETPILPKRCQSDPQTVILLPSAPGKAVTLPPSMLVPKCSLVIADEMHSQSVSKEGRENKRNDNKEVTKKLSGKVKKVNQVKFPQSNSDRLNKNVGNCSKTLGLKFLKKKSVDHQSIAEDETGKIKPLDIHEDDIREDSSLPIVESANPLYVPESFILSAEGYLSQSGNFSHQQDVPHHPPPPYPQDSVVDISSGSKSTEAQQDPDQCQKEASQLAINNSKSFHGKRKKCEWKHKRHSIMGRATNASSSVSVPEIRSDFSSKVTGEADSHITPLSSSPLSPECAGPCTTPSSSSNPSINIPLGKTCITDTVTVVSSCSSSASHSHSSPVKNKNITPSLCKLETNHKSPIFEQHISSSAPRSSLGDPQDILLIPGKSSQNKSFEQPYHLSTSSVGVCITDVPSSSSLPSELSPTQPASQTSYCSQSSVVTHLSHSPASSLTHETNTSFSSCNGATPYELKSGATALCSQAGLQLALNAQRTQSSVSSHLNECDQAPGSAFYFQSPQCSTSLHSVLPSHSSIPGSVTNSDSTASCPYIPSEDQAFIHKVSSHPSSYADSTQPSSFAQSLQPAPFMDPSHLNSYSQSSQPKLITKSPHSPYTSSHQLPSYTQSSSLSHTPSTQVVINTVADHSTSHAHSSSLVAHVQSSQSSRMEEPHPDPCLHTEHASYLQPTQPLSLCGESQHGKAVSNHHSPQEVSFPSEYTSSYPSPQGGSHSHPSHTPVSVENLPAIAMFKDNSQSPVLPLYAASHDVSASQCYADSSSIPYASQQTSIHDPHYYSLGRFKVSSSSSVDVSSSHFILEKSLNPPSYEAHIQNAASYITSESKEQVTQHSSQSGHHQTSPTNYSLSCQIVQNQGTQPLHEDAKKVACSSPSPLLSLTSSPRYAYSQQLTHEDPHIEHSIIADIAQGTYDYDIEEPSQTYLPPTAPDAQIALHAESQASSTVEYNASNNPSENHSTSIHITSNCVQNSDQSRMQSSQSRVLVYPLARQDSLYKNSDQDDLGLSSWTSNAHSAGHSENLRIEKLLFIPHSEQTCLYMKKESSKNLPGDPGLHLRKDVMLKKFWIEEDEPIAEEIVSSLANRLPAPQTPPSKQQKPRQMLCQICGKMLKGRNSLRCHLNSHHNIQPHSCPTCGKSFTNRSVLVEHLRIHSGETPYMCSLCNAAFKTRSGLLRHGSMHTTARPHECSMCSKKFKTKLVLQQHMKLHLTDVFTCSECGKTFERRKSLAVHKAFHHHKTQRFTCPYCSKGYHFRTLLNQHMQLHSNVQKHVCSVCGKAFVWRSGLAAHMKTHSTNRPKCDICDMRFASEKRLKSHYRQHTNPKPHQCKVCGRCFSHAYLLASHSLIHQENKEYVCQKCDIVFTNAKKFRKHLVTHKKEEPRICRLSGTVEAPKPVL</sequence>
<dbReference type="PANTHER" id="PTHR24394">
    <property type="entry name" value="ZINC FINGER PROTEIN"/>
    <property type="match status" value="1"/>
</dbReference>
<dbReference type="GO" id="GO:0005634">
    <property type="term" value="C:nucleus"/>
    <property type="evidence" value="ECO:0007669"/>
    <property type="project" value="UniProtKB-SubCell"/>
</dbReference>
<feature type="compositionally biased region" description="Low complexity" evidence="8">
    <location>
        <begin position="844"/>
        <end position="862"/>
    </location>
</feature>
<name>A0A0P4WN86_SCYOL</name>
<dbReference type="GO" id="GO:0008270">
    <property type="term" value="F:zinc ion binding"/>
    <property type="evidence" value="ECO:0007669"/>
    <property type="project" value="UniProtKB-KW"/>
</dbReference>
<feature type="domain" description="C2H2-type" evidence="9">
    <location>
        <begin position="1406"/>
        <end position="1433"/>
    </location>
</feature>
<comment type="subcellular location">
    <subcellularLocation>
        <location evidence="1">Nucleus</location>
    </subcellularLocation>
</comment>
<dbReference type="PROSITE" id="PS50157">
    <property type="entry name" value="ZINC_FINGER_C2H2_2"/>
    <property type="match status" value="10"/>
</dbReference>
<keyword evidence="5" id="KW-0862">Zinc</keyword>
<dbReference type="PANTHER" id="PTHR24394:SF29">
    <property type="entry name" value="MYONEURIN"/>
    <property type="match status" value="1"/>
</dbReference>
<evidence type="ECO:0000256" key="7">
    <source>
        <dbReference type="PROSITE-ProRule" id="PRU00042"/>
    </source>
</evidence>
<dbReference type="InterPro" id="IPR036236">
    <property type="entry name" value="Znf_C2H2_sf"/>
</dbReference>
<dbReference type="InterPro" id="IPR008598">
    <property type="entry name" value="Di19_Zn-bd"/>
</dbReference>
<feature type="compositionally biased region" description="Polar residues" evidence="8">
    <location>
        <begin position="690"/>
        <end position="709"/>
    </location>
</feature>
<reference evidence="10" key="1">
    <citation type="submission" date="2015-09" db="EMBL/GenBank/DDBJ databases">
        <title>Scylla olivacea transcriptome.</title>
        <authorList>
            <person name="Ikhwanuddin M."/>
        </authorList>
    </citation>
    <scope>NUCLEOTIDE SEQUENCE</scope>
</reference>